<dbReference type="OrthoDB" id="1188at10239"/>
<reference evidence="3" key="1">
    <citation type="submission" date="2016-07" db="EMBL/GenBank/DDBJ databases">
        <authorList>
            <person name="Florea S."/>
            <person name="Webb J.S."/>
            <person name="Jaromczyk J."/>
            <person name="Schardl C.L."/>
        </authorList>
    </citation>
    <scope>NUCLEOTIDE SEQUENCE [LARGE SCALE GENOMIC DNA]</scope>
</reference>
<dbReference type="KEGG" id="vg:29067915"/>
<accession>A0A1B3B0J2</accession>
<evidence type="ECO:0000256" key="1">
    <source>
        <dbReference type="SAM" id="MobiDB-lite"/>
    </source>
</evidence>
<evidence type="ECO:0000313" key="2">
    <source>
        <dbReference type="EMBL" id="AOE44533.1"/>
    </source>
</evidence>
<organism evidence="2 3">
    <name type="scientific">Gordonia phage Jumbo</name>
    <dbReference type="NCBI Taxonomy" id="1887650"/>
    <lineage>
        <taxon>Viruses</taxon>
        <taxon>Duplodnaviria</taxon>
        <taxon>Heunggongvirae</taxon>
        <taxon>Uroviricota</taxon>
        <taxon>Caudoviricetes</taxon>
        <taxon>Gorjumvirus</taxon>
        <taxon>Gorjumvirus jumbo</taxon>
    </lineage>
</organism>
<evidence type="ECO:0000313" key="3">
    <source>
        <dbReference type="Proteomes" id="UP000203357"/>
    </source>
</evidence>
<sequence length="862" mass="95007">MGRYFWRPDFAAAVDYGNVDTDGSGAVLGDNTDSTRKKYFSDSGSILTFVPPSPSVVPAGRSIIAVRAGHRQTNQLLFNGWPRTYLRVDGKRQENTVVYKQDGNSSSVRQILGPALYNLNLVPWTWADINKMSAETGAAIGEIGPNKKNRWCIATEVFIQIIWNDPVPTPTDPYPAANQTIDTSSVQFSAKSPAPQEEQPVQTVFQVCRVNTFDNDDVRSFVGGLNGSTDANSRSYYVSDPLDTENDSYTDLGPGDWYLRIKNRDYLGNESAWSAVTKFTVAHGALPTPSITDPTAAATVNTPYRPRKARIAVQPVGGRRVGVEWQFARDAAFTTSVVQWANTSGGTFVASAGFPFDIQYDPKPNPATQPGKNGPTVAPDDPSQYLAQGGWYGRVRCADVYGQFGPWSSAVQFTVTHPPVPNSLIPTGGASFDQAEAPVRWTFGDPWNEDYQTAYRMRVYDNAMNLIQDTGKVASGLSRATMNVSKATYHRQVLTVNIDTWDADDVPSNAGTPLTGTLLLSTAPVTTIIYPEVDDAIPSGQPNFQWSNVFAVSGITQKSFRLRVTEISSGTLVYDSGVITSAGTSHQPTRPILKNLFGYQVSLTITDSEDLAKEVRRNFSTNFDRPETVTSTADPSLYDTEGYVNVLWPTGNPDPFFKEWRIYRKRAAEPDNEYVLAGTVANPAIREFKDWLISGSDEFVYSVVQVAYRFGSPVESEHSPTPMFYIYSDYYWLIVPTNPELNLKLTGVGGDRYTSNQEMADYNIIGGGRRRTYGTKYGKSGNLTAKVRHSQGRTASRFIRDLQRVADNRYSLYMRDPFGNVTLIAIGEISLERMPGVGDSEFGDLDIPYIEVGEADAAFVAQ</sequence>
<proteinExistence type="predicted"/>
<dbReference type="InterPro" id="IPR013783">
    <property type="entry name" value="Ig-like_fold"/>
</dbReference>
<dbReference type="Gene3D" id="2.60.40.10">
    <property type="entry name" value="Immunoglobulins"/>
    <property type="match status" value="2"/>
</dbReference>
<dbReference type="EMBL" id="KX557281">
    <property type="protein sequence ID" value="AOE44533.1"/>
    <property type="molecule type" value="Genomic_DNA"/>
</dbReference>
<gene>
    <name evidence="2" type="primary">22</name>
    <name evidence="2" type="ORF">SEA_JUMBO_22</name>
</gene>
<feature type="region of interest" description="Disordered" evidence="1">
    <location>
        <begin position="360"/>
        <end position="383"/>
    </location>
</feature>
<protein>
    <submittedName>
        <fullName evidence="2">Minor tail protein</fullName>
    </submittedName>
</protein>
<name>A0A1B3B0J2_9CAUD</name>
<dbReference type="Proteomes" id="UP000203357">
    <property type="component" value="Segment"/>
</dbReference>
<dbReference type="GeneID" id="29067915"/>
<keyword evidence="3" id="KW-1185">Reference proteome</keyword>
<dbReference type="RefSeq" id="YP_009290987.1">
    <property type="nucleotide sequence ID" value="NC_031109.1"/>
</dbReference>